<dbReference type="SUPFAM" id="SSF52467">
    <property type="entry name" value="DHS-like NAD/FAD-binding domain"/>
    <property type="match status" value="1"/>
</dbReference>
<dbReference type="GO" id="GO:0000287">
    <property type="term" value="F:magnesium ion binding"/>
    <property type="evidence" value="ECO:0007669"/>
    <property type="project" value="InterPro"/>
</dbReference>
<dbReference type="NCBIfam" id="TIGR04377">
    <property type="entry name" value="myo_inos_iolD"/>
    <property type="match status" value="1"/>
</dbReference>
<protein>
    <submittedName>
        <fullName evidence="7">3D-(3,5/4)-trihydroxycyclohexane-1,2-dione acylhydrolase (Decyclizing)</fullName>
        <ecNumber evidence="7">3.7.1.22</ecNumber>
    </submittedName>
</protein>
<feature type="domain" description="Thiamine pyrophosphate enzyme TPP-binding" evidence="5">
    <location>
        <begin position="436"/>
        <end position="590"/>
    </location>
</feature>
<evidence type="ECO:0000256" key="3">
    <source>
        <dbReference type="RuleBase" id="RU362132"/>
    </source>
</evidence>
<dbReference type="PANTHER" id="PTHR18968:SF9">
    <property type="entry name" value="3D-(3,5_4)-TRIHYDROXYCYCLOHEXANE-1,2-DIONE HYDROLASE"/>
    <property type="match status" value="1"/>
</dbReference>
<name>A0A9D1NCJ9_9FIRM</name>
<sequence length="631" mass="68275">MKRIKMTVGEAVVKFLDRQYVRLDGREEKFVEGVFTVFGHGCVLGMGEALAMTSHGLKVYQGKNEQGMAHAAIAYAKQNNRRKIMPCISSIGPGAANMITAAATATVNNIPLLLLPGDTFATRRPDPVLQQLEQPHDLTISTNDAYKAVTRYFDRVSRPEMLESALLNAMRVLTDPAMTGAVCIAMPQDVQGEAYAFPASLFEKRVHTISRPCAGIEEMIEVANAVRTAKKPVFIVGGGARYSEAGEVIERIAETAGIAIVETQAGKSTVRGSHPYNLGGLGVTGNAAANAILKKADLVLALGTRFSDFTTASKTLYADKPVVTINASRFHAEKLSATAVVGDVKACLELLESMLVGYKSRFVKEIRAAKEAWDKEMQRLTSIEYTEDLVPEVKNMVATTLKDFNRATGAALCQTTAIGIVREEIAKDAIVVAASGSLPGCMQRMWTTDALYSYNMEYGYSCMGYEIAGAFGSKLASPAQEVYAMVGDGSFLMLHSEMVTARQEGKKIVVLLFDNGGFGCINNLQMGKGIDSLATELRYGAEAGTDFVAIDYAKVAEGYGYRGLTARTPEELRAALKEARAAEGGVLIDIKVLPKTMTDGYEGGFWQVGINRMPRNAKQQSALDEQIRYTK</sequence>
<dbReference type="GO" id="GO:0019310">
    <property type="term" value="P:inositol catabolic process"/>
    <property type="evidence" value="ECO:0007669"/>
    <property type="project" value="InterPro"/>
</dbReference>
<dbReference type="GO" id="GO:0003984">
    <property type="term" value="F:acetolactate synthase activity"/>
    <property type="evidence" value="ECO:0007669"/>
    <property type="project" value="TreeGrafter"/>
</dbReference>
<dbReference type="EMBL" id="DVOH01000024">
    <property type="protein sequence ID" value="HIV00184.1"/>
    <property type="molecule type" value="Genomic_DNA"/>
</dbReference>
<dbReference type="Pfam" id="PF00205">
    <property type="entry name" value="TPP_enzyme_M"/>
    <property type="match status" value="1"/>
</dbReference>
<reference evidence="7" key="2">
    <citation type="journal article" date="2021" name="PeerJ">
        <title>Extensive microbial diversity within the chicken gut microbiome revealed by metagenomics and culture.</title>
        <authorList>
            <person name="Gilroy R."/>
            <person name="Ravi A."/>
            <person name="Getino M."/>
            <person name="Pursley I."/>
            <person name="Horton D.L."/>
            <person name="Alikhan N.F."/>
            <person name="Baker D."/>
            <person name="Gharbi K."/>
            <person name="Hall N."/>
            <person name="Watson M."/>
            <person name="Adriaenssens E.M."/>
            <person name="Foster-Nyarko E."/>
            <person name="Jarju S."/>
            <person name="Secka A."/>
            <person name="Antonio M."/>
            <person name="Oren A."/>
            <person name="Chaudhuri R.R."/>
            <person name="La Ragione R."/>
            <person name="Hildebrand F."/>
            <person name="Pallen M.J."/>
        </authorList>
    </citation>
    <scope>NUCLEOTIDE SEQUENCE</scope>
    <source>
        <strain evidence="7">23406</strain>
    </source>
</reference>
<dbReference type="Gene3D" id="3.40.50.970">
    <property type="match status" value="2"/>
</dbReference>
<dbReference type="GO" id="GO:0030976">
    <property type="term" value="F:thiamine pyrophosphate binding"/>
    <property type="evidence" value="ECO:0007669"/>
    <property type="project" value="InterPro"/>
</dbReference>
<evidence type="ECO:0000313" key="8">
    <source>
        <dbReference type="Proteomes" id="UP000886891"/>
    </source>
</evidence>
<dbReference type="InterPro" id="IPR011766">
    <property type="entry name" value="TPP_enzyme_TPP-bd"/>
</dbReference>
<dbReference type="Proteomes" id="UP000886891">
    <property type="component" value="Unassembled WGS sequence"/>
</dbReference>
<dbReference type="InterPro" id="IPR030817">
    <property type="entry name" value="Myo_inos_IolD"/>
</dbReference>
<dbReference type="InterPro" id="IPR012001">
    <property type="entry name" value="Thiamin_PyroP_enz_TPP-bd_dom"/>
</dbReference>
<evidence type="ECO:0000313" key="7">
    <source>
        <dbReference type="EMBL" id="HIV00184.1"/>
    </source>
</evidence>
<dbReference type="GO" id="GO:0009097">
    <property type="term" value="P:isoleucine biosynthetic process"/>
    <property type="evidence" value="ECO:0007669"/>
    <property type="project" value="TreeGrafter"/>
</dbReference>
<dbReference type="Pfam" id="PF02775">
    <property type="entry name" value="TPP_enzyme_C"/>
    <property type="match status" value="1"/>
</dbReference>
<organism evidence="7 8">
    <name type="scientific">Candidatus Stercoripulliclostridium merdipullorum</name>
    <dbReference type="NCBI Taxonomy" id="2840952"/>
    <lineage>
        <taxon>Bacteria</taxon>
        <taxon>Bacillati</taxon>
        <taxon>Bacillota</taxon>
        <taxon>Clostridia</taxon>
        <taxon>Eubacteriales</taxon>
        <taxon>Candidatus Stercoripulliclostridium</taxon>
    </lineage>
</organism>
<keyword evidence="7" id="KW-0378">Hydrolase</keyword>
<evidence type="ECO:0000259" key="4">
    <source>
        <dbReference type="Pfam" id="PF00205"/>
    </source>
</evidence>
<dbReference type="PANTHER" id="PTHR18968">
    <property type="entry name" value="THIAMINE PYROPHOSPHATE ENZYMES"/>
    <property type="match status" value="1"/>
</dbReference>
<dbReference type="Pfam" id="PF02776">
    <property type="entry name" value="TPP_enzyme_N"/>
    <property type="match status" value="1"/>
</dbReference>
<evidence type="ECO:0000256" key="2">
    <source>
        <dbReference type="ARBA" id="ARBA00023052"/>
    </source>
</evidence>
<dbReference type="InterPro" id="IPR000399">
    <property type="entry name" value="TPP-bd_CS"/>
</dbReference>
<keyword evidence="2 3" id="KW-0786">Thiamine pyrophosphate</keyword>
<proteinExistence type="inferred from homology"/>
<comment type="caution">
    <text evidence="7">The sequence shown here is derived from an EMBL/GenBank/DDBJ whole genome shotgun (WGS) entry which is preliminary data.</text>
</comment>
<dbReference type="PROSITE" id="PS00187">
    <property type="entry name" value="TPP_ENZYMES"/>
    <property type="match status" value="1"/>
</dbReference>
<evidence type="ECO:0000256" key="1">
    <source>
        <dbReference type="ARBA" id="ARBA00007812"/>
    </source>
</evidence>
<dbReference type="InterPro" id="IPR045229">
    <property type="entry name" value="TPP_enz"/>
</dbReference>
<reference evidence="7" key="1">
    <citation type="submission" date="2020-10" db="EMBL/GenBank/DDBJ databases">
        <authorList>
            <person name="Gilroy R."/>
        </authorList>
    </citation>
    <scope>NUCLEOTIDE SEQUENCE</scope>
    <source>
        <strain evidence="7">23406</strain>
    </source>
</reference>
<dbReference type="InterPro" id="IPR029061">
    <property type="entry name" value="THDP-binding"/>
</dbReference>
<feature type="domain" description="Thiamine pyrophosphate enzyme N-terminal TPP-binding" evidence="6">
    <location>
        <begin position="31"/>
        <end position="131"/>
    </location>
</feature>
<gene>
    <name evidence="7" type="primary">iolD</name>
    <name evidence="7" type="ORF">IAB14_03600</name>
</gene>
<comment type="similarity">
    <text evidence="1 3">Belongs to the TPP enzyme family.</text>
</comment>
<feature type="domain" description="Thiamine pyrophosphate enzyme central" evidence="4">
    <location>
        <begin position="221"/>
        <end position="350"/>
    </location>
</feature>
<dbReference type="InterPro" id="IPR012000">
    <property type="entry name" value="Thiamin_PyroP_enz_cen_dom"/>
</dbReference>
<dbReference type="GO" id="GO:0005948">
    <property type="term" value="C:acetolactate synthase complex"/>
    <property type="evidence" value="ECO:0007669"/>
    <property type="project" value="TreeGrafter"/>
</dbReference>
<dbReference type="Gene3D" id="3.40.50.1220">
    <property type="entry name" value="TPP-binding domain"/>
    <property type="match status" value="1"/>
</dbReference>
<dbReference type="CDD" id="cd07035">
    <property type="entry name" value="TPP_PYR_POX_like"/>
    <property type="match status" value="1"/>
</dbReference>
<evidence type="ECO:0000259" key="6">
    <source>
        <dbReference type="Pfam" id="PF02776"/>
    </source>
</evidence>
<dbReference type="GO" id="GO:0050660">
    <property type="term" value="F:flavin adenine dinucleotide binding"/>
    <property type="evidence" value="ECO:0007669"/>
    <property type="project" value="TreeGrafter"/>
</dbReference>
<evidence type="ECO:0000259" key="5">
    <source>
        <dbReference type="Pfam" id="PF02775"/>
    </source>
</evidence>
<dbReference type="GO" id="GO:0102481">
    <property type="term" value="F:3D-(3,5/4)-trihydroxycyclohexane-1,2-dione hydrolase activity"/>
    <property type="evidence" value="ECO:0007669"/>
    <property type="project" value="UniProtKB-EC"/>
</dbReference>
<dbReference type="InterPro" id="IPR029035">
    <property type="entry name" value="DHS-like_NAD/FAD-binding_dom"/>
</dbReference>
<dbReference type="GO" id="GO:0009099">
    <property type="term" value="P:L-valine biosynthetic process"/>
    <property type="evidence" value="ECO:0007669"/>
    <property type="project" value="TreeGrafter"/>
</dbReference>
<dbReference type="SUPFAM" id="SSF52518">
    <property type="entry name" value="Thiamin diphosphate-binding fold (THDP-binding)"/>
    <property type="match status" value="2"/>
</dbReference>
<dbReference type="EC" id="3.7.1.22" evidence="7"/>
<dbReference type="AlphaFoldDB" id="A0A9D1NCJ9"/>
<accession>A0A9D1NCJ9</accession>